<comment type="caution">
    <text evidence="3">The sequence shown here is derived from an EMBL/GenBank/DDBJ whole genome shotgun (WGS) entry which is preliminary data.</text>
</comment>
<dbReference type="EMBL" id="BAABDQ010000018">
    <property type="protein sequence ID" value="GAA3579493.1"/>
    <property type="molecule type" value="Genomic_DNA"/>
</dbReference>
<reference evidence="4" key="1">
    <citation type="journal article" date="2019" name="Int. J. Syst. Evol. Microbiol.">
        <title>The Global Catalogue of Microorganisms (GCM) 10K type strain sequencing project: providing services to taxonomists for standard genome sequencing and annotation.</title>
        <authorList>
            <consortium name="The Broad Institute Genomics Platform"/>
            <consortium name="The Broad Institute Genome Sequencing Center for Infectious Disease"/>
            <person name="Wu L."/>
            <person name="Ma J."/>
        </authorList>
    </citation>
    <scope>NUCLEOTIDE SEQUENCE [LARGE SCALE GENOMIC DNA]</scope>
    <source>
        <strain evidence="4">JCM 17326</strain>
    </source>
</reference>
<dbReference type="InterPro" id="IPR000868">
    <property type="entry name" value="Isochorismatase-like_dom"/>
</dbReference>
<proteinExistence type="predicted"/>
<evidence type="ECO:0000313" key="4">
    <source>
        <dbReference type="Proteomes" id="UP001500630"/>
    </source>
</evidence>
<protein>
    <recommendedName>
        <fullName evidence="2">Isochorismatase-like domain-containing protein</fullName>
    </recommendedName>
</protein>
<dbReference type="InterPro" id="IPR050272">
    <property type="entry name" value="Isochorismatase-like_hydrls"/>
</dbReference>
<keyword evidence="1" id="KW-0378">Hydrolase</keyword>
<sequence>MTCVPGTTPYPWPWHGELDPERLALLLVSCYADDRPPPGDLAAVVRAAGGLVAGVRVRAPRPAAGESAASWIDMPVSAPGWADVPVSAPSWADVLVSVPGWDGFYAGPLDALLRRHGRDLLLLAGCCLETGVHSTLRSANDRGYECLLVADATRAARADLRAGAVSTIEMSGGIFGAVGASAAVAAALTGKE</sequence>
<name>A0ABP6Y9K2_9ACTN</name>
<gene>
    <name evidence="3" type="ORF">GCM10022419_071210</name>
</gene>
<feature type="domain" description="Isochorismatase-like" evidence="2">
    <location>
        <begin position="41"/>
        <end position="172"/>
    </location>
</feature>
<dbReference type="Gene3D" id="3.40.50.850">
    <property type="entry name" value="Isochorismatase-like"/>
    <property type="match status" value="1"/>
</dbReference>
<accession>A0ABP6Y9K2</accession>
<keyword evidence="4" id="KW-1185">Reference proteome</keyword>
<dbReference type="InterPro" id="IPR036380">
    <property type="entry name" value="Isochorismatase-like_sf"/>
</dbReference>
<dbReference type="PANTHER" id="PTHR43540">
    <property type="entry name" value="PEROXYUREIDOACRYLATE/UREIDOACRYLATE AMIDOHYDROLASE-RELATED"/>
    <property type="match status" value="1"/>
</dbReference>
<evidence type="ECO:0000256" key="1">
    <source>
        <dbReference type="ARBA" id="ARBA00022801"/>
    </source>
</evidence>
<evidence type="ECO:0000313" key="3">
    <source>
        <dbReference type="EMBL" id="GAA3579493.1"/>
    </source>
</evidence>
<organism evidence="3 4">
    <name type="scientific">Nonomuraea rosea</name>
    <dbReference type="NCBI Taxonomy" id="638574"/>
    <lineage>
        <taxon>Bacteria</taxon>
        <taxon>Bacillati</taxon>
        <taxon>Actinomycetota</taxon>
        <taxon>Actinomycetes</taxon>
        <taxon>Streptosporangiales</taxon>
        <taxon>Streptosporangiaceae</taxon>
        <taxon>Nonomuraea</taxon>
    </lineage>
</organism>
<dbReference type="Pfam" id="PF00857">
    <property type="entry name" value="Isochorismatase"/>
    <property type="match status" value="1"/>
</dbReference>
<evidence type="ECO:0000259" key="2">
    <source>
        <dbReference type="Pfam" id="PF00857"/>
    </source>
</evidence>
<dbReference type="Proteomes" id="UP001500630">
    <property type="component" value="Unassembled WGS sequence"/>
</dbReference>
<dbReference type="PANTHER" id="PTHR43540:SF9">
    <property type="entry name" value="FAMILY HYDROLASE, PUTATIVE (AFU_ORTHOLOGUE AFUA_2G08700)-RELATED"/>
    <property type="match status" value="1"/>
</dbReference>
<dbReference type="SUPFAM" id="SSF52499">
    <property type="entry name" value="Isochorismatase-like hydrolases"/>
    <property type="match status" value="1"/>
</dbReference>